<dbReference type="GO" id="GO:0005737">
    <property type="term" value="C:cytoplasm"/>
    <property type="evidence" value="ECO:0007669"/>
    <property type="project" value="TreeGrafter"/>
</dbReference>
<dbReference type="SUPFAM" id="SSF55620">
    <property type="entry name" value="Tetrahydrobiopterin biosynthesis enzymes-like"/>
    <property type="match status" value="1"/>
</dbReference>
<dbReference type="InterPro" id="IPR006156">
    <property type="entry name" value="Dihydroneopterin_aldolase"/>
</dbReference>
<evidence type="ECO:0000256" key="2">
    <source>
        <dbReference type="ARBA" id="ARBA00005013"/>
    </source>
</evidence>
<feature type="domain" description="Dihydroneopterin aldolase/epimerase" evidence="8">
    <location>
        <begin position="144"/>
        <end position="257"/>
    </location>
</feature>
<dbReference type="GO" id="GO:0046656">
    <property type="term" value="P:folic acid biosynthetic process"/>
    <property type="evidence" value="ECO:0007669"/>
    <property type="project" value="UniProtKB-KW"/>
</dbReference>
<evidence type="ECO:0000256" key="6">
    <source>
        <dbReference type="ARBA" id="ARBA00023239"/>
    </source>
</evidence>
<reference evidence="9" key="1">
    <citation type="journal article" date="2020" name="Stud. Mycol.">
        <title>101 Dothideomycetes genomes: a test case for predicting lifestyles and emergence of pathogens.</title>
        <authorList>
            <person name="Haridas S."/>
            <person name="Albert R."/>
            <person name="Binder M."/>
            <person name="Bloem J."/>
            <person name="Labutti K."/>
            <person name="Salamov A."/>
            <person name="Andreopoulos B."/>
            <person name="Baker S."/>
            <person name="Barry K."/>
            <person name="Bills G."/>
            <person name="Bluhm B."/>
            <person name="Cannon C."/>
            <person name="Castanera R."/>
            <person name="Culley D."/>
            <person name="Daum C."/>
            <person name="Ezra D."/>
            <person name="Gonzalez J."/>
            <person name="Henrissat B."/>
            <person name="Kuo A."/>
            <person name="Liang C."/>
            <person name="Lipzen A."/>
            <person name="Lutzoni F."/>
            <person name="Magnuson J."/>
            <person name="Mondo S."/>
            <person name="Nolan M."/>
            <person name="Ohm R."/>
            <person name="Pangilinan J."/>
            <person name="Park H.-J."/>
            <person name="Ramirez L."/>
            <person name="Alfaro M."/>
            <person name="Sun H."/>
            <person name="Tritt A."/>
            <person name="Yoshinaga Y."/>
            <person name="Zwiers L.-H."/>
            <person name="Turgeon B."/>
            <person name="Goodwin S."/>
            <person name="Spatafora J."/>
            <person name="Crous P."/>
            <person name="Grigoriev I."/>
        </authorList>
    </citation>
    <scope>NUCLEOTIDE SEQUENCE</scope>
    <source>
        <strain evidence="9">CBS 113389</strain>
    </source>
</reference>
<protein>
    <recommendedName>
        <fullName evidence="4">dihydroneopterin aldolase</fullName>
        <ecNumber evidence="4">4.1.2.25</ecNumber>
    </recommendedName>
    <alternativeName>
        <fullName evidence="7">7,8-dihydroneopterin aldolase</fullName>
    </alternativeName>
</protein>
<comment type="similarity">
    <text evidence="3">Belongs to the DHNA family.</text>
</comment>
<dbReference type="Proteomes" id="UP000799767">
    <property type="component" value="Unassembled WGS sequence"/>
</dbReference>
<proteinExistence type="inferred from homology"/>
<evidence type="ECO:0000313" key="9">
    <source>
        <dbReference type="EMBL" id="KAF2481387.1"/>
    </source>
</evidence>
<evidence type="ECO:0000256" key="4">
    <source>
        <dbReference type="ARBA" id="ARBA00013043"/>
    </source>
</evidence>
<dbReference type="EC" id="4.1.2.25" evidence="4"/>
<dbReference type="SMART" id="SM00905">
    <property type="entry name" value="FolB"/>
    <property type="match status" value="1"/>
</dbReference>
<sequence length="264" mass="29707">MDGFTYDDRIQLINLQLPHDVIAPNIWGELKAQPALVSLKLGLMQGIESTASNDALDQNTVHYGELAKRIRGGCTAGQGLDALFALCERQVFQIARREDASSRIRDIEITVTFPKASLYGEGVELVHSITCDGQGARKTHFYTWRIKEMKVMTLIGVNAYERRAKQPLVVHLQFVPSAEPKLADRTYLQQLFGVEQSFAQLIEDSSFETLESLAEWVVKQLADRLSAQNIPCEVIRLKLDKPRAIAFADHPSVEITRMLGNRQR</sequence>
<dbReference type="Pfam" id="PF02152">
    <property type="entry name" value="FolB"/>
    <property type="match status" value="1"/>
</dbReference>
<accession>A0A6A6PQ76</accession>
<evidence type="ECO:0000313" key="10">
    <source>
        <dbReference type="Proteomes" id="UP000799767"/>
    </source>
</evidence>
<dbReference type="RefSeq" id="XP_033587957.1">
    <property type="nucleotide sequence ID" value="XM_033737453.1"/>
</dbReference>
<evidence type="ECO:0000259" key="8">
    <source>
        <dbReference type="SMART" id="SM00905"/>
    </source>
</evidence>
<evidence type="ECO:0000256" key="1">
    <source>
        <dbReference type="ARBA" id="ARBA00001353"/>
    </source>
</evidence>
<evidence type="ECO:0000256" key="7">
    <source>
        <dbReference type="ARBA" id="ARBA00032903"/>
    </source>
</evidence>
<comment type="pathway">
    <text evidence="2">Cofactor biosynthesis; tetrahydrofolate biosynthesis; 2-amino-4-hydroxy-6-hydroxymethyl-7,8-dihydropteridine diphosphate from 7,8-dihydroneopterin triphosphate: step 3/4.</text>
</comment>
<dbReference type="InterPro" id="IPR006157">
    <property type="entry name" value="FolB_dom"/>
</dbReference>
<keyword evidence="6" id="KW-0456">Lyase</keyword>
<keyword evidence="10" id="KW-1185">Reference proteome</keyword>
<dbReference type="GeneID" id="54478455"/>
<keyword evidence="5" id="KW-0289">Folate biosynthesis</keyword>
<evidence type="ECO:0000256" key="5">
    <source>
        <dbReference type="ARBA" id="ARBA00022909"/>
    </source>
</evidence>
<dbReference type="GO" id="GO:0004150">
    <property type="term" value="F:dihydroneopterin aldolase activity"/>
    <property type="evidence" value="ECO:0007669"/>
    <property type="project" value="UniProtKB-EC"/>
</dbReference>
<dbReference type="OrthoDB" id="5425486at2759"/>
<dbReference type="EMBL" id="MU001638">
    <property type="protein sequence ID" value="KAF2481387.1"/>
    <property type="molecule type" value="Genomic_DNA"/>
</dbReference>
<gene>
    <name evidence="9" type="ORF">BDY17DRAFT_326082</name>
</gene>
<dbReference type="AlphaFoldDB" id="A0A6A6PQ76"/>
<dbReference type="PANTHER" id="PTHR42844">
    <property type="entry name" value="DIHYDRONEOPTERIN ALDOLASE 1-RELATED"/>
    <property type="match status" value="1"/>
</dbReference>
<organism evidence="9 10">
    <name type="scientific">Neohortaea acidophila</name>
    <dbReference type="NCBI Taxonomy" id="245834"/>
    <lineage>
        <taxon>Eukaryota</taxon>
        <taxon>Fungi</taxon>
        <taxon>Dikarya</taxon>
        <taxon>Ascomycota</taxon>
        <taxon>Pezizomycotina</taxon>
        <taxon>Dothideomycetes</taxon>
        <taxon>Dothideomycetidae</taxon>
        <taxon>Mycosphaerellales</taxon>
        <taxon>Teratosphaeriaceae</taxon>
        <taxon>Neohortaea</taxon>
    </lineage>
</organism>
<name>A0A6A6PQ76_9PEZI</name>
<dbReference type="NCBIfam" id="TIGR00526">
    <property type="entry name" value="folB_dom"/>
    <property type="match status" value="1"/>
</dbReference>
<evidence type="ECO:0000256" key="3">
    <source>
        <dbReference type="ARBA" id="ARBA00005708"/>
    </source>
</evidence>
<dbReference type="PANTHER" id="PTHR42844:SF1">
    <property type="entry name" value="DIHYDRONEOPTERIN ALDOLASE 1-RELATED"/>
    <property type="match status" value="1"/>
</dbReference>
<dbReference type="InterPro" id="IPR043133">
    <property type="entry name" value="GTP-CH-I_C/QueF"/>
</dbReference>
<comment type="catalytic activity">
    <reaction evidence="1">
        <text>7,8-dihydroneopterin = 6-hydroxymethyl-7,8-dihydropterin + glycolaldehyde</text>
        <dbReference type="Rhea" id="RHEA:10540"/>
        <dbReference type="ChEBI" id="CHEBI:17001"/>
        <dbReference type="ChEBI" id="CHEBI:17071"/>
        <dbReference type="ChEBI" id="CHEBI:44841"/>
        <dbReference type="EC" id="4.1.2.25"/>
    </reaction>
</comment>
<dbReference type="Gene3D" id="3.30.1130.10">
    <property type="match status" value="2"/>
</dbReference>